<reference evidence="2 3" key="1">
    <citation type="submission" date="2019-03" db="EMBL/GenBank/DDBJ databases">
        <title>Draft genome sequences of novel Actinobacteria.</title>
        <authorList>
            <person name="Sahin N."/>
            <person name="Ay H."/>
            <person name="Saygin H."/>
        </authorList>
    </citation>
    <scope>NUCLEOTIDE SEQUENCE [LARGE SCALE GENOMIC DNA]</scope>
    <source>
        <strain evidence="2 3">KC310</strain>
    </source>
</reference>
<comment type="caution">
    <text evidence="2">The sequence shown here is derived from an EMBL/GenBank/DDBJ whole genome shotgun (WGS) entry which is preliminary data.</text>
</comment>
<dbReference type="EMBL" id="SMKO01000278">
    <property type="protein sequence ID" value="TDC86958.1"/>
    <property type="molecule type" value="Genomic_DNA"/>
</dbReference>
<sequence>MLSTSRRITLAVLAAGGLALSAAPAAHAVVDPLHLGTCLLESTGDLTTLVDPASLTVPAEIPAVGCLQP</sequence>
<evidence type="ECO:0000313" key="3">
    <source>
        <dbReference type="Proteomes" id="UP000295258"/>
    </source>
</evidence>
<keyword evidence="3" id="KW-1185">Reference proteome</keyword>
<dbReference type="AlphaFoldDB" id="A0A4R4U6B5"/>
<protein>
    <recommendedName>
        <fullName evidence="4">Secreted protein</fullName>
    </recommendedName>
</protein>
<accession>A0A4R4U6B5</accession>
<dbReference type="Proteomes" id="UP000295258">
    <property type="component" value="Unassembled WGS sequence"/>
</dbReference>
<evidence type="ECO:0000256" key="1">
    <source>
        <dbReference type="SAM" id="SignalP"/>
    </source>
</evidence>
<gene>
    <name evidence="2" type="ORF">E1292_47250</name>
</gene>
<organism evidence="2 3">
    <name type="scientific">Nonomuraea deserti</name>
    <dbReference type="NCBI Taxonomy" id="1848322"/>
    <lineage>
        <taxon>Bacteria</taxon>
        <taxon>Bacillati</taxon>
        <taxon>Actinomycetota</taxon>
        <taxon>Actinomycetes</taxon>
        <taxon>Streptosporangiales</taxon>
        <taxon>Streptosporangiaceae</taxon>
        <taxon>Nonomuraea</taxon>
    </lineage>
</organism>
<dbReference type="InterPro" id="IPR006311">
    <property type="entry name" value="TAT_signal"/>
</dbReference>
<evidence type="ECO:0008006" key="4">
    <source>
        <dbReference type="Google" id="ProtNLM"/>
    </source>
</evidence>
<name>A0A4R4U6B5_9ACTN</name>
<feature type="chain" id="PRO_5020881682" description="Secreted protein" evidence="1">
    <location>
        <begin position="29"/>
        <end position="69"/>
    </location>
</feature>
<feature type="signal peptide" evidence="1">
    <location>
        <begin position="1"/>
        <end position="28"/>
    </location>
</feature>
<proteinExistence type="predicted"/>
<dbReference type="RefSeq" id="WP_132606338.1">
    <property type="nucleotide sequence ID" value="NZ_SMKO01000278.1"/>
</dbReference>
<evidence type="ECO:0000313" key="2">
    <source>
        <dbReference type="EMBL" id="TDC86958.1"/>
    </source>
</evidence>
<keyword evidence="1" id="KW-0732">Signal</keyword>
<dbReference type="PROSITE" id="PS51318">
    <property type="entry name" value="TAT"/>
    <property type="match status" value="1"/>
</dbReference>